<evidence type="ECO:0000256" key="3">
    <source>
        <dbReference type="ARBA" id="ARBA00015944"/>
    </source>
</evidence>
<dbReference type="Pfam" id="PF00510">
    <property type="entry name" value="COX3"/>
    <property type="match status" value="1"/>
</dbReference>
<evidence type="ECO:0000256" key="5">
    <source>
        <dbReference type="ARBA" id="ARBA00022967"/>
    </source>
</evidence>
<keyword evidence="5" id="KW-1278">Translocase</keyword>
<gene>
    <name evidence="11" type="primary">COX3</name>
</gene>
<feature type="transmembrane region" description="Helical" evidence="9">
    <location>
        <begin position="157"/>
        <end position="178"/>
    </location>
</feature>
<dbReference type="GO" id="GO:0004129">
    <property type="term" value="F:cytochrome-c oxidase activity"/>
    <property type="evidence" value="ECO:0007669"/>
    <property type="project" value="InterPro"/>
</dbReference>
<evidence type="ECO:0000256" key="6">
    <source>
        <dbReference type="ARBA" id="ARBA00022989"/>
    </source>
</evidence>
<evidence type="ECO:0000313" key="11">
    <source>
        <dbReference type="EMBL" id="AFR45259.1"/>
    </source>
</evidence>
<feature type="transmembrane region" description="Helical" evidence="9">
    <location>
        <begin position="17"/>
        <end position="36"/>
    </location>
</feature>
<dbReference type="InterPro" id="IPR024791">
    <property type="entry name" value="Cyt_c/ubiquinol_Oxase_su3"/>
</dbReference>
<evidence type="ECO:0000256" key="8">
    <source>
        <dbReference type="RuleBase" id="RU003375"/>
    </source>
</evidence>
<accession>J9RWF6</accession>
<dbReference type="GO" id="GO:0016020">
    <property type="term" value="C:membrane"/>
    <property type="evidence" value="ECO:0007669"/>
    <property type="project" value="UniProtKB-SubCell"/>
</dbReference>
<name>J9RWF6_MYTCA</name>
<evidence type="ECO:0000256" key="4">
    <source>
        <dbReference type="ARBA" id="ARBA00022692"/>
    </source>
</evidence>
<proteinExistence type="inferred from homology"/>
<keyword evidence="4 8" id="KW-0812">Transmembrane</keyword>
<dbReference type="Gene3D" id="1.10.287.70">
    <property type="match status" value="1"/>
</dbReference>
<comment type="subcellular location">
    <subcellularLocation>
        <location evidence="1">Membrane</location>
        <topology evidence="1">Multi-pass membrane protein</topology>
    </subcellularLocation>
</comment>
<feature type="transmembrane region" description="Helical" evidence="9">
    <location>
        <begin position="240"/>
        <end position="262"/>
    </location>
</feature>
<comment type="similarity">
    <text evidence="2 8">Belongs to the cytochrome c oxidase subunit 3 family.</text>
</comment>
<dbReference type="SMR" id="J9RWF6"/>
<feature type="domain" description="Heme-copper oxidase subunit III family profile" evidence="10">
    <location>
        <begin position="5"/>
        <end position="263"/>
    </location>
</feature>
<evidence type="ECO:0000259" key="10">
    <source>
        <dbReference type="PROSITE" id="PS50253"/>
    </source>
</evidence>
<dbReference type="SUPFAM" id="SSF81452">
    <property type="entry name" value="Cytochrome c oxidase subunit III-like"/>
    <property type="match status" value="1"/>
</dbReference>
<dbReference type="InterPro" id="IPR035973">
    <property type="entry name" value="Cyt_c_oxidase_su3-like_sf"/>
</dbReference>
<evidence type="ECO:0000256" key="1">
    <source>
        <dbReference type="ARBA" id="ARBA00004141"/>
    </source>
</evidence>
<dbReference type="PROSITE" id="PS50253">
    <property type="entry name" value="COX3"/>
    <property type="match status" value="1"/>
</dbReference>
<dbReference type="PANTHER" id="PTHR11403:SF7">
    <property type="entry name" value="CYTOCHROME C OXIDASE SUBUNIT 3"/>
    <property type="match status" value="1"/>
</dbReference>
<dbReference type="InterPro" id="IPR013833">
    <property type="entry name" value="Cyt_c_oxidase_su3_a-hlx"/>
</dbReference>
<sequence>MVRNPFSRYYVPQPSPWPFLVSISINGSAVGLVLWLHRSPSILLSVLSVMGLVGGLSSWWRDLIREGDMGFHTRFVIKSFRDGVGLFIFSEVMFFFSFFWGFFHNALSPSCELGMRWPPPGIRTPNPMSTSLFETGLLISSGLFVTQAHKSLQMKDYDVGPFLGLVCTILCGSIFFSVQLREYYWNSFTISDSVYGSIFYLLTGFHGVHVVVGTLWLMVSLARLWRGDFSSRRHFGLEACIWYWHFVDVVWVALWCIVYVWFGGWLYMWWFKLWDGDVYSFKYENAKPSWYAYLQEERCPEWYKVPASLQVDYKYWFK</sequence>
<dbReference type="GO" id="GO:0005739">
    <property type="term" value="C:mitochondrion"/>
    <property type="evidence" value="ECO:0007669"/>
    <property type="project" value="TreeGrafter"/>
</dbReference>
<reference evidence="11" key="1">
    <citation type="submission" date="2012-08" db="EMBL/GenBank/DDBJ databases">
        <title>Extensive Sequence Divergence between F-type and M-type Mitochondrial Protein, Transfer RNA and Ribosomal RNA Genes in the Mussel Mytilus californianus.</title>
        <authorList>
            <person name="Beagley C.T."/>
            <person name="Wolstenholme D.R."/>
        </authorList>
    </citation>
    <scope>NUCLEOTIDE SEQUENCE</scope>
</reference>
<evidence type="ECO:0000256" key="7">
    <source>
        <dbReference type="ARBA" id="ARBA00023136"/>
    </source>
</evidence>
<dbReference type="PANTHER" id="PTHR11403">
    <property type="entry name" value="CYTOCHROME C OXIDASE SUBUNIT III"/>
    <property type="match status" value="1"/>
</dbReference>
<dbReference type="AlphaFoldDB" id="J9RWF6"/>
<dbReference type="CDD" id="cd01665">
    <property type="entry name" value="Cyt_c_Oxidase_III"/>
    <property type="match status" value="1"/>
</dbReference>
<evidence type="ECO:0000256" key="9">
    <source>
        <dbReference type="SAM" id="Phobius"/>
    </source>
</evidence>
<organism evidence="11">
    <name type="scientific">Mytilus californianus</name>
    <name type="common">California mussel</name>
    <dbReference type="NCBI Taxonomy" id="6549"/>
    <lineage>
        <taxon>Eukaryota</taxon>
        <taxon>Metazoa</taxon>
        <taxon>Spiralia</taxon>
        <taxon>Lophotrochozoa</taxon>
        <taxon>Mollusca</taxon>
        <taxon>Bivalvia</taxon>
        <taxon>Autobranchia</taxon>
        <taxon>Pteriomorphia</taxon>
        <taxon>Mytilida</taxon>
        <taxon>Mytiloidea</taxon>
        <taxon>Mytilidae</taxon>
        <taxon>Mytilinae</taxon>
        <taxon>Mytilus</taxon>
    </lineage>
</organism>
<dbReference type="EMBL" id="JX486123">
    <property type="protein sequence ID" value="AFR45259.1"/>
    <property type="molecule type" value="Genomic_DNA"/>
</dbReference>
<evidence type="ECO:0000256" key="2">
    <source>
        <dbReference type="ARBA" id="ARBA00010581"/>
    </source>
</evidence>
<feature type="transmembrane region" description="Helical" evidence="9">
    <location>
        <begin position="42"/>
        <end position="63"/>
    </location>
</feature>
<keyword evidence="7 9" id="KW-0472">Membrane</keyword>
<dbReference type="GO" id="GO:0006123">
    <property type="term" value="P:mitochondrial electron transport, cytochrome c to oxygen"/>
    <property type="evidence" value="ECO:0007669"/>
    <property type="project" value="TreeGrafter"/>
</dbReference>
<comment type="function">
    <text evidence="8">Component of the cytochrome c oxidase, the last enzyme in the mitochondrial electron transport chain which drives oxidative phosphorylation. The respiratory chain contains 3 multisubunit complexes succinate dehydrogenase (complex II, CII), ubiquinol-cytochrome c oxidoreductase (cytochrome b-c1 complex, complex III, CIII) and cytochrome c oxidase (complex IV, CIV), that cooperate to transfer electrons derived from NADH and succinate to molecular oxygen, creating an electrochemical gradient over the inner membrane that drives transmembrane transport and the ATP synthase. Cytochrome c oxidase is the component of the respiratory chain that catalyzes the reduction of oxygen to water. Electrons originating from reduced cytochrome c in the intermembrane space (IMS) are transferred via the dinuclear copper A center (CU(A)) of subunit 2 and heme A of subunit 1 to the active site in subunit 1, a binuclear center (BNC) formed by heme A3 and copper B (CU(B)). The BNC reduces molecular oxygen to 2 water molecules using 4 electrons from cytochrome c in the IMS and 4 protons from the mitochondrial matrix.</text>
</comment>
<feature type="transmembrane region" description="Helical" evidence="9">
    <location>
        <begin position="84"/>
        <end position="107"/>
    </location>
</feature>
<dbReference type="InterPro" id="IPR033945">
    <property type="entry name" value="Cyt_c_oxase_su3_dom"/>
</dbReference>
<keyword evidence="6 9" id="KW-1133">Transmembrane helix</keyword>
<protein>
    <recommendedName>
        <fullName evidence="3 8">Cytochrome c oxidase subunit 3</fullName>
    </recommendedName>
</protein>
<geneLocation type="mitochondrion" evidence="11"/>
<feature type="transmembrane region" description="Helical" evidence="9">
    <location>
        <begin position="198"/>
        <end position="219"/>
    </location>
</feature>
<dbReference type="InterPro" id="IPR000298">
    <property type="entry name" value="Cyt_c_oxidase-like_su3"/>
</dbReference>
<dbReference type="Gene3D" id="1.20.120.80">
    <property type="entry name" value="Cytochrome c oxidase, subunit III, four-helix bundle"/>
    <property type="match status" value="1"/>
</dbReference>
<keyword evidence="8 11" id="KW-0496">Mitochondrion</keyword>